<dbReference type="KEGG" id="nia:A8C56_10795"/>
<dbReference type="OrthoDB" id="1447802at2"/>
<feature type="transmembrane region" description="Helical" evidence="1">
    <location>
        <begin position="32"/>
        <end position="53"/>
    </location>
</feature>
<dbReference type="AlphaFoldDB" id="A0A1A9I167"/>
<dbReference type="STRING" id="1176587.A8C56_10795"/>
<dbReference type="RefSeq" id="WP_067755652.1">
    <property type="nucleotide sequence ID" value="NZ_CP015772.1"/>
</dbReference>
<evidence type="ECO:0008006" key="4">
    <source>
        <dbReference type="Google" id="ProtNLM"/>
    </source>
</evidence>
<evidence type="ECO:0000313" key="3">
    <source>
        <dbReference type="Proteomes" id="UP000077667"/>
    </source>
</evidence>
<organism evidence="2 3">
    <name type="scientific">Niabella ginsenosidivorans</name>
    <dbReference type="NCBI Taxonomy" id="1176587"/>
    <lineage>
        <taxon>Bacteria</taxon>
        <taxon>Pseudomonadati</taxon>
        <taxon>Bacteroidota</taxon>
        <taxon>Chitinophagia</taxon>
        <taxon>Chitinophagales</taxon>
        <taxon>Chitinophagaceae</taxon>
        <taxon>Niabella</taxon>
    </lineage>
</organism>
<evidence type="ECO:0000313" key="2">
    <source>
        <dbReference type="EMBL" id="ANH81407.1"/>
    </source>
</evidence>
<keyword evidence="3" id="KW-1185">Reference proteome</keyword>
<keyword evidence="1" id="KW-1133">Transmembrane helix</keyword>
<dbReference type="EMBL" id="CP015772">
    <property type="protein sequence ID" value="ANH81407.1"/>
    <property type="molecule type" value="Genomic_DNA"/>
</dbReference>
<feature type="transmembrane region" description="Helical" evidence="1">
    <location>
        <begin position="96"/>
        <end position="112"/>
    </location>
</feature>
<sequence>MSNLSKFLFTCYYCSWLIIHFFRWIHHPVPWFNNYLTDLAAVPLIAHIVLYVIREFVVHHNHYCLPLSYLLFIAVYTSIVFEGIMPALSARYTRDMGDVAAYLFGALFYYFVHQRNFRSPIS</sequence>
<name>A0A1A9I167_9BACT</name>
<accession>A0A1A9I167</accession>
<gene>
    <name evidence="2" type="ORF">A8C56_10795</name>
</gene>
<dbReference type="Proteomes" id="UP000077667">
    <property type="component" value="Chromosome"/>
</dbReference>
<keyword evidence="1" id="KW-0812">Transmembrane</keyword>
<reference evidence="2 3" key="1">
    <citation type="submission" date="2016-05" db="EMBL/GenBank/DDBJ databases">
        <title>Niabella ginsenosidivorans BS26 whole genome sequencing.</title>
        <authorList>
            <person name="Im W.T."/>
            <person name="Siddiqi M.Z."/>
        </authorList>
    </citation>
    <scope>NUCLEOTIDE SEQUENCE [LARGE SCALE GENOMIC DNA]</scope>
    <source>
        <strain evidence="2 3">BS26</strain>
    </source>
</reference>
<feature type="transmembrane region" description="Helical" evidence="1">
    <location>
        <begin position="65"/>
        <end position="84"/>
    </location>
</feature>
<feature type="transmembrane region" description="Helical" evidence="1">
    <location>
        <begin position="7"/>
        <end position="26"/>
    </location>
</feature>
<protein>
    <recommendedName>
        <fullName evidence="4">Magnesium citrate secondary transporter</fullName>
    </recommendedName>
</protein>
<keyword evidence="1" id="KW-0472">Membrane</keyword>
<evidence type="ECO:0000256" key="1">
    <source>
        <dbReference type="SAM" id="Phobius"/>
    </source>
</evidence>
<proteinExistence type="predicted"/>